<feature type="domain" description="C2" evidence="14">
    <location>
        <begin position="310"/>
        <end position="431"/>
    </location>
</feature>
<dbReference type="Proteomes" id="UP000799436">
    <property type="component" value="Unassembled WGS sequence"/>
</dbReference>
<evidence type="ECO:0000313" key="16">
    <source>
        <dbReference type="EMBL" id="KAF2774455.1"/>
    </source>
</evidence>
<dbReference type="GO" id="GO:0005795">
    <property type="term" value="C:Golgi stack"/>
    <property type="evidence" value="ECO:0007669"/>
    <property type="project" value="UniProtKB-UniRule"/>
</dbReference>
<dbReference type="GO" id="GO:0006646">
    <property type="term" value="P:phosphatidylethanolamine biosynthetic process"/>
    <property type="evidence" value="ECO:0007669"/>
    <property type="project" value="UniProtKB-UniRule"/>
</dbReference>
<dbReference type="EC" id="4.1.1.65" evidence="12"/>
<feature type="active site" description="Schiff-base intermediate with substrate; via pyruvic acid; for decarboxylase activity" evidence="12">
    <location>
        <position position="1146"/>
    </location>
</feature>
<feature type="chain" id="PRO_5026408941" description="Phosphatidylserine decarboxylase 2 beta chain" evidence="12">
    <location>
        <begin position="1"/>
        <end position="1145"/>
    </location>
</feature>
<keyword evidence="11 12" id="KW-0670">Pyruvate</keyword>
<dbReference type="PROSITE" id="PS50222">
    <property type="entry name" value="EF_HAND_2"/>
    <property type="match status" value="1"/>
</dbReference>
<evidence type="ECO:0000256" key="7">
    <source>
        <dbReference type="ARBA" id="ARBA00023145"/>
    </source>
</evidence>
<keyword evidence="6 12" id="KW-0472">Membrane</keyword>
<reference evidence="16" key="1">
    <citation type="journal article" date="2020" name="Stud. Mycol.">
        <title>101 Dothideomycetes genomes: a test case for predicting lifestyles and emergence of pathogens.</title>
        <authorList>
            <person name="Haridas S."/>
            <person name="Albert R."/>
            <person name="Binder M."/>
            <person name="Bloem J."/>
            <person name="Labutti K."/>
            <person name="Salamov A."/>
            <person name="Andreopoulos B."/>
            <person name="Baker S."/>
            <person name="Barry K."/>
            <person name="Bills G."/>
            <person name="Bluhm B."/>
            <person name="Cannon C."/>
            <person name="Castanera R."/>
            <person name="Culley D."/>
            <person name="Daum C."/>
            <person name="Ezra D."/>
            <person name="Gonzalez J."/>
            <person name="Henrissat B."/>
            <person name="Kuo A."/>
            <person name="Liang C."/>
            <person name="Lipzen A."/>
            <person name="Lutzoni F."/>
            <person name="Magnuson J."/>
            <person name="Mondo S."/>
            <person name="Nolan M."/>
            <person name="Ohm R."/>
            <person name="Pangilinan J."/>
            <person name="Park H.-J."/>
            <person name="Ramirez L."/>
            <person name="Alfaro M."/>
            <person name="Sun H."/>
            <person name="Tritt A."/>
            <person name="Yoshinaga Y."/>
            <person name="Zwiers L.-H."/>
            <person name="Turgeon B."/>
            <person name="Goodwin S."/>
            <person name="Spatafora J."/>
            <person name="Crous P."/>
            <person name="Grigoriev I."/>
        </authorList>
    </citation>
    <scope>NUCLEOTIDE SEQUENCE</scope>
    <source>
        <strain evidence="16">CBS 116005</strain>
    </source>
</reference>
<evidence type="ECO:0000313" key="17">
    <source>
        <dbReference type="Proteomes" id="UP000799436"/>
    </source>
</evidence>
<sequence>MPRPHMAQHLSLHRIKSSQNHKSTNGLENPGPPSPAPSHSGSSKQLASSATHSRNGSPTRTTGAGSNGAMPRAVAPGSPGDGRGDHRGMGLVLRVSVLKGRNLAAKDKSGTSDPYLVLTLGDAREATSVMSKTLNPDWGQTFEFPVTDTDSALLEAVCWDKDRFKKDYMGEFDVMLEEVFARGTTTPEPKWFPLEGRRSGKRKQKKDANVSGEVLLKFQLFDPLNPVATPQQVLQKFHGVVAEVGQDEEDEEEEDLLRQVNSRDLDDVSEEDGDDDTPPDEEVEGGRTPGGGPDDKQKRRRRQRLKKLKRKSKLKTYEFSGLSDVAGVLFLEINRITDLPPEKNLTRTSFDMDPFVVTSLGKKTYRTRTVNHNLNPVYDEKLVFQVQKHELNYSLSFAVVDKDKFSGNDFVGTALFPVEKVRSLSPEADPDTGLYKLPDPDAVTDNDTRRRKWRAPMSRSNSQTNVNSQKSGRLSRNSSATNLTKLNRSASNSGLAQLGANAGVQSATTTSNQQGAPPKLGLHRQDSDSSLLMQEQVRPVLTSNTSAYSYMSNANGSTHVLNEDGSDESGLYYYELPLELKNKARWEDKHNPVLYIRAKYLPYRALRQQFWRVMLRQYDADESGRIDKVELVTMLDTLGSTLHNSTIDGFFRRFKDQNGGEEILTMDQAVRCLEDQLMQNTTAHQSLDQWKGKVRDMMGVKGSDPSTKTARLGIEANGSSPEDSPSAGQTPYMGSTTQNLNPATNQIPTLEVSDLSDAGERGERLPDDDLAVTPQPSSSPPSFPPENDLTDLEDGGGSSGEEHVVEIHECPICHLPRLTRGRKTTDADIITHIATCASSDWRAVNNLMMAGFVTSSQAQRKWYSKIITKVSYGGYRLGANSANILVQDRMTGMINEERMSVYVRLGIRLLYKGLKSNNMENKKVRKLLRSMSFKQGKKYDDPASASQIPGFINFHQLDMSEVLRRTEEFKTFNEFFYRELKPGARPCSAADNPHIVVSPADCRSVVFNKLDEAQKIWVKGRDFSVERLLGDAYHQDAKRYKGGALGIFRLAPQDYHRFHVPVDGTMCEPKTIDGEYYTVNPMAIRSALDVYGENVRVIVPIDSDVHGRVMVICVGAMLVGSTVITRKKGERVGRAEELGYFKFGGSTLLVLFEPGRMVWDDDLVANSNGALETLLRVGMSVGHSEGHAPHTPDMQKANPTVEEKAEAKRRIEGSLAPSAGGNVGGGGVDLGMKVK</sequence>
<comment type="pathway">
    <text evidence="12">Phospholipid metabolism; phosphatidylethanolamine biosynthesis; phosphatidylethanolamine from CDP-diacylglycerol: step 2/2.</text>
</comment>
<evidence type="ECO:0000256" key="4">
    <source>
        <dbReference type="ARBA" id="ARBA00022837"/>
    </source>
</evidence>
<feature type="domain" description="C2" evidence="14">
    <location>
        <begin position="71"/>
        <end position="192"/>
    </location>
</feature>
<keyword evidence="5 12" id="KW-0443">Lipid metabolism</keyword>
<dbReference type="HAMAP" id="MF_00663">
    <property type="entry name" value="PS_decarb_PSD_B_type2"/>
    <property type="match status" value="1"/>
</dbReference>
<feature type="domain" description="EF-hand" evidence="15">
    <location>
        <begin position="606"/>
        <end position="641"/>
    </location>
</feature>
<dbReference type="Gene3D" id="1.10.238.10">
    <property type="entry name" value="EF-hand"/>
    <property type="match status" value="1"/>
</dbReference>
<keyword evidence="9 12" id="KW-0456">Lyase</keyword>
<comment type="PTM">
    <text evidence="12">Is synthesized initially as an inactive proenzyme. Formation of the active enzyme involves a self-maturation process in which the active site pyruvoyl group is generated from an internal serine residue via an autocatalytic post-translational modification. Two non-identical subunits are generated from the proenzyme in this reaction, and the pyruvate is formed at the N-terminus of the alpha chain, which is derived from the carboxyl end of the proenzyme. The autoendoproteolytic cleavage occurs by a canonical serine protease mechanism, in which the side chain hydroxyl group of the serine supplies its oxygen atom to form the C-terminus of the beta chain, while the remainder of the serine residue undergoes an oxidative deamination to produce ammonia and the pyruvoyl prosthetic group on the alpha chain. During this reaction, the Ser that is part of the protease active site of the proenzyme becomes the pyruvoyl prosthetic group, which constitutes an essential element of the active site of the mature decarboxylase.</text>
</comment>
<feature type="region of interest" description="Disordered" evidence="13">
    <location>
        <begin position="757"/>
        <end position="801"/>
    </location>
</feature>
<dbReference type="GO" id="GO:0005509">
    <property type="term" value="F:calcium ion binding"/>
    <property type="evidence" value="ECO:0007669"/>
    <property type="project" value="InterPro"/>
</dbReference>
<dbReference type="OrthoDB" id="67700at2759"/>
<evidence type="ECO:0000259" key="14">
    <source>
        <dbReference type="PROSITE" id="PS50004"/>
    </source>
</evidence>
<comment type="domain">
    <text evidence="12">The C2 domains have an essential, but non-catalytic function. They may facilitate interactions with other proteins and are required for lipid transport function.</text>
</comment>
<accession>A0A6G1LNQ0</accession>
<dbReference type="AlphaFoldDB" id="A0A6G1LNQ0"/>
<evidence type="ECO:0000256" key="8">
    <source>
        <dbReference type="ARBA" id="ARBA00023209"/>
    </source>
</evidence>
<evidence type="ECO:0000256" key="13">
    <source>
        <dbReference type="SAM" id="MobiDB-lite"/>
    </source>
</evidence>
<dbReference type="FunFam" id="2.60.40.150:FF:000295">
    <property type="entry name" value="Phosphatidylserine decarboxylase proenzyme 2"/>
    <property type="match status" value="1"/>
</dbReference>
<evidence type="ECO:0000256" key="10">
    <source>
        <dbReference type="ARBA" id="ARBA00023264"/>
    </source>
</evidence>
<feature type="compositionally biased region" description="Basic and acidic residues" evidence="13">
    <location>
        <begin position="1201"/>
        <end position="1212"/>
    </location>
</feature>
<feature type="chain" id="PRO_5026408940" description="Phosphatidylserine decarboxylase 2 alpha chain" evidence="12">
    <location>
        <begin position="1146"/>
        <end position="1235"/>
    </location>
</feature>
<name>A0A6G1LNQ0_9PEZI</name>
<feature type="region of interest" description="Disordered" evidence="13">
    <location>
        <begin position="187"/>
        <end position="206"/>
    </location>
</feature>
<keyword evidence="17" id="KW-1185">Reference proteome</keyword>
<feature type="compositionally biased region" description="Polar residues" evidence="13">
    <location>
        <begin position="503"/>
        <end position="515"/>
    </location>
</feature>
<evidence type="ECO:0000256" key="12">
    <source>
        <dbReference type="HAMAP-Rule" id="MF_03209"/>
    </source>
</evidence>
<keyword evidence="12" id="KW-0967">Endosome</keyword>
<feature type="region of interest" description="Disordered" evidence="13">
    <location>
        <begin position="427"/>
        <end position="478"/>
    </location>
</feature>
<evidence type="ECO:0000256" key="5">
    <source>
        <dbReference type="ARBA" id="ARBA00023098"/>
    </source>
</evidence>
<feature type="region of interest" description="Disordered" evidence="13">
    <location>
        <begin position="1183"/>
        <end position="1235"/>
    </location>
</feature>
<gene>
    <name evidence="12" type="primary">PSD2</name>
    <name evidence="16" type="ORF">EJ03DRAFT_386691</name>
</gene>
<dbReference type="InterPro" id="IPR002048">
    <property type="entry name" value="EF_hand_dom"/>
</dbReference>
<protein>
    <recommendedName>
        <fullName evidence="12">Phosphatidylserine decarboxylase proenzyme 2</fullName>
        <ecNumber evidence="12">4.1.1.65</ecNumber>
    </recommendedName>
    <component>
        <recommendedName>
            <fullName evidence="12">Phosphatidylserine decarboxylase 2 beta chain</fullName>
        </recommendedName>
    </component>
    <component>
        <recommendedName>
            <fullName evidence="12">Phosphatidylserine decarboxylase 2 alpha chain</fullName>
        </recommendedName>
    </component>
</protein>
<evidence type="ECO:0000256" key="9">
    <source>
        <dbReference type="ARBA" id="ARBA00023239"/>
    </source>
</evidence>
<keyword evidence="10 12" id="KW-1208">Phospholipid metabolism</keyword>
<keyword evidence="2 12" id="KW-0444">Lipid biosynthesis</keyword>
<feature type="compositionally biased region" description="Basic residues" evidence="13">
    <location>
        <begin position="298"/>
        <end position="309"/>
    </location>
</feature>
<dbReference type="InterPro" id="IPR011992">
    <property type="entry name" value="EF-hand-dom_pair"/>
</dbReference>
<dbReference type="SUPFAM" id="SSF49562">
    <property type="entry name" value="C2 domain (Calcium/lipid-binding domain, CaLB)"/>
    <property type="match status" value="2"/>
</dbReference>
<dbReference type="GO" id="GO:0004609">
    <property type="term" value="F:phosphatidylserine decarboxylase activity"/>
    <property type="evidence" value="ECO:0007669"/>
    <property type="project" value="UniProtKB-UniRule"/>
</dbReference>
<feature type="region of interest" description="Disordered" evidence="13">
    <location>
        <begin position="697"/>
        <end position="743"/>
    </location>
</feature>
<proteinExistence type="inferred from homology"/>
<evidence type="ECO:0000256" key="2">
    <source>
        <dbReference type="ARBA" id="ARBA00022516"/>
    </source>
</evidence>
<keyword evidence="3 12" id="KW-0210">Decarboxylase</keyword>
<dbReference type="FunFam" id="2.60.40.150:FF:000198">
    <property type="entry name" value="Phosphatidylserine decarboxylase proenzyme 2"/>
    <property type="match status" value="1"/>
</dbReference>
<keyword evidence="7 12" id="KW-0865">Zymogen</keyword>
<feature type="compositionally biased region" description="Polar residues" evidence="13">
    <location>
        <begin position="44"/>
        <end position="64"/>
    </location>
</feature>
<evidence type="ECO:0000256" key="11">
    <source>
        <dbReference type="ARBA" id="ARBA00023317"/>
    </source>
</evidence>
<dbReference type="PROSITE" id="PS50004">
    <property type="entry name" value="C2"/>
    <property type="match status" value="2"/>
</dbReference>
<evidence type="ECO:0000256" key="3">
    <source>
        <dbReference type="ARBA" id="ARBA00022793"/>
    </source>
</evidence>
<feature type="region of interest" description="Disordered" evidence="13">
    <location>
        <begin position="246"/>
        <end position="309"/>
    </location>
</feature>
<dbReference type="InterPro" id="IPR033177">
    <property type="entry name" value="PSD-B"/>
</dbReference>
<dbReference type="NCBIfam" id="TIGR00163">
    <property type="entry name" value="PS_decarb"/>
    <property type="match status" value="1"/>
</dbReference>
<feature type="active site" description="Charge relay system; for autoendoproteolytic cleavage activity" evidence="12">
    <location>
        <position position="1059"/>
    </location>
</feature>
<dbReference type="EMBL" id="ML995808">
    <property type="protein sequence ID" value="KAF2774455.1"/>
    <property type="molecule type" value="Genomic_DNA"/>
</dbReference>
<dbReference type="GO" id="GO:0000139">
    <property type="term" value="C:Golgi membrane"/>
    <property type="evidence" value="ECO:0007669"/>
    <property type="project" value="UniProtKB-SubCell"/>
</dbReference>
<feature type="compositionally biased region" description="Polar residues" evidence="13">
    <location>
        <begin position="717"/>
        <end position="743"/>
    </location>
</feature>
<dbReference type="InterPro" id="IPR003817">
    <property type="entry name" value="PS_Dcarbxylase"/>
</dbReference>
<evidence type="ECO:0000256" key="1">
    <source>
        <dbReference type="ARBA" id="ARBA00005189"/>
    </source>
</evidence>
<comment type="subunit">
    <text evidence="12">Heterodimer of a large membrane-associated beta subunit and a small pyruvoyl-containing alpha subunit. Interacts with pstB2. This interaction may be a means to structurally tether the donor membrane (ER) harboring PstB2 to acceptor membranes (Golgi/endosomes) harboring PSD2 during PtdSer transport to the site of PtdEtn synthesis.</text>
</comment>
<dbReference type="GO" id="GO:0010008">
    <property type="term" value="C:endosome membrane"/>
    <property type="evidence" value="ECO:0007669"/>
    <property type="project" value="UniProtKB-SubCell"/>
</dbReference>
<dbReference type="GO" id="GO:0016540">
    <property type="term" value="P:protein autoprocessing"/>
    <property type="evidence" value="ECO:0007669"/>
    <property type="project" value="UniProtKB-UniRule"/>
</dbReference>
<comment type="function">
    <text evidence="12">Catalyzes the formation of phosphatidylethanolamine (PtdEtn) from phosphatidylserine (PtdSer). Plays a central role in phospholipid metabolism and in the interorganelle trafficking of phosphatidylserine.</text>
</comment>
<feature type="modified residue" description="Pyruvic acid (Ser); by autocatalysis" evidence="12">
    <location>
        <position position="1146"/>
    </location>
</feature>
<dbReference type="InterPro" id="IPR033179">
    <property type="entry name" value="PSD_type2_pro"/>
</dbReference>
<dbReference type="PROSITE" id="PS00018">
    <property type="entry name" value="EF_HAND_1"/>
    <property type="match status" value="1"/>
</dbReference>
<feature type="compositionally biased region" description="Polar residues" evidence="13">
    <location>
        <begin position="17"/>
        <end position="27"/>
    </location>
</feature>
<dbReference type="CDD" id="cd04039">
    <property type="entry name" value="C2_PSD"/>
    <property type="match status" value="1"/>
</dbReference>
<dbReference type="Pfam" id="PF00168">
    <property type="entry name" value="C2"/>
    <property type="match status" value="2"/>
</dbReference>
<comment type="catalytic activity">
    <reaction evidence="12">
        <text>a 1,2-diacyl-sn-glycero-3-phospho-L-serine + H(+) = a 1,2-diacyl-sn-glycero-3-phosphoethanolamine + CO2</text>
        <dbReference type="Rhea" id="RHEA:20828"/>
        <dbReference type="ChEBI" id="CHEBI:15378"/>
        <dbReference type="ChEBI" id="CHEBI:16526"/>
        <dbReference type="ChEBI" id="CHEBI:57262"/>
        <dbReference type="ChEBI" id="CHEBI:64612"/>
        <dbReference type="EC" id="4.1.1.65"/>
    </reaction>
</comment>
<dbReference type="InterPro" id="IPR035892">
    <property type="entry name" value="C2_domain_sf"/>
</dbReference>
<keyword evidence="8 12" id="KW-0594">Phospholipid biosynthesis</keyword>
<dbReference type="InterPro" id="IPR000008">
    <property type="entry name" value="C2_dom"/>
</dbReference>
<comment type="cofactor">
    <cofactor evidence="12">
        <name>pyruvate</name>
        <dbReference type="ChEBI" id="CHEBI:15361"/>
    </cofactor>
    <text evidence="12">Binds 1 pyruvoyl group covalently per subunit.</text>
</comment>
<evidence type="ECO:0000256" key="6">
    <source>
        <dbReference type="ARBA" id="ARBA00023136"/>
    </source>
</evidence>
<comment type="subcellular location">
    <subcellularLocation>
        <location evidence="12">Golgi apparatus membrane</location>
        <topology evidence="12">Peripheral membrane protein</topology>
        <orientation evidence="12">Cytoplasmic side</orientation>
    </subcellularLocation>
    <subcellularLocation>
        <location evidence="12">Endosome membrane</location>
        <topology evidence="12">Peripheral membrane protein</topology>
        <orientation evidence="12">Cytoplasmic side</orientation>
    </subcellularLocation>
</comment>
<keyword evidence="12" id="KW-0333">Golgi apparatus</keyword>
<dbReference type="Gene3D" id="2.60.40.150">
    <property type="entry name" value="C2 domain"/>
    <property type="match status" value="2"/>
</dbReference>
<dbReference type="PANTHER" id="PTHR10067:SF17">
    <property type="entry name" value="PHOSPHATIDYLSERINE DECARBOXYLASE PROENZYME 2"/>
    <property type="match status" value="1"/>
</dbReference>
<dbReference type="SMART" id="SM00239">
    <property type="entry name" value="C2"/>
    <property type="match status" value="2"/>
</dbReference>
<feature type="region of interest" description="Disordered" evidence="13">
    <location>
        <begin position="502"/>
        <end position="524"/>
    </location>
</feature>
<organism evidence="16 17">
    <name type="scientific">Teratosphaeria nubilosa</name>
    <dbReference type="NCBI Taxonomy" id="161662"/>
    <lineage>
        <taxon>Eukaryota</taxon>
        <taxon>Fungi</taxon>
        <taxon>Dikarya</taxon>
        <taxon>Ascomycota</taxon>
        <taxon>Pezizomycotina</taxon>
        <taxon>Dothideomycetes</taxon>
        <taxon>Dothideomycetidae</taxon>
        <taxon>Mycosphaerellales</taxon>
        <taxon>Teratosphaeriaceae</taxon>
        <taxon>Teratosphaeria</taxon>
    </lineage>
</organism>
<evidence type="ECO:0000259" key="15">
    <source>
        <dbReference type="PROSITE" id="PS50222"/>
    </source>
</evidence>
<keyword evidence="4" id="KW-0106">Calcium</keyword>
<dbReference type="InterPro" id="IPR018247">
    <property type="entry name" value="EF_Hand_1_Ca_BS"/>
</dbReference>
<dbReference type="Pfam" id="PF02666">
    <property type="entry name" value="PS_Dcarbxylase"/>
    <property type="match status" value="1"/>
</dbReference>
<comment type="pathway">
    <text evidence="1">Lipid metabolism.</text>
</comment>
<feature type="region of interest" description="Disordered" evidence="13">
    <location>
        <begin position="1"/>
        <end position="88"/>
    </location>
</feature>
<dbReference type="PANTHER" id="PTHR10067">
    <property type="entry name" value="PHOSPHATIDYLSERINE DECARBOXYLASE"/>
    <property type="match status" value="1"/>
</dbReference>
<feature type="site" description="Cleavage (non-hydrolytic); by autocatalysis" evidence="12">
    <location>
        <begin position="1145"/>
        <end position="1146"/>
    </location>
</feature>
<feature type="active site" description="Charge relay system; for autoendoproteolytic cleavage activity" evidence="12">
    <location>
        <position position="1146"/>
    </location>
</feature>
<feature type="compositionally biased region" description="Acidic residues" evidence="13">
    <location>
        <begin position="267"/>
        <end position="283"/>
    </location>
</feature>
<feature type="compositionally biased region" description="Polar residues" evidence="13">
    <location>
        <begin position="458"/>
        <end position="478"/>
    </location>
</feature>
<dbReference type="UniPathway" id="UPA00558">
    <property type="reaction ID" value="UER00616"/>
</dbReference>
<feature type="active site" description="Charge relay system; for autoendoproteolytic cleavage activity" evidence="12">
    <location>
        <position position="1001"/>
    </location>
</feature>
<dbReference type="SUPFAM" id="SSF47473">
    <property type="entry name" value="EF-hand"/>
    <property type="match status" value="1"/>
</dbReference>
<comment type="similarity">
    <text evidence="12">Belongs to the phosphatidylserine decarboxylase family. PSD-B subfamily. Eukaryotic type II sub-subfamily.</text>
</comment>
<feature type="compositionally biased region" description="Basic and acidic residues" evidence="13">
    <location>
        <begin position="758"/>
        <end position="767"/>
    </location>
</feature>
<feature type="compositionally biased region" description="Acidic residues" evidence="13">
    <location>
        <begin position="246"/>
        <end position="255"/>
    </location>
</feature>